<protein>
    <recommendedName>
        <fullName evidence="13">Ribonucleoside-diphosphate reductase</fullName>
        <ecNumber evidence="13">1.17.4.1</ecNumber>
    </recommendedName>
</protein>
<comment type="function">
    <text evidence="13">Provides the precursors necessary for DNA synthesis. Catalyzes the biosynthesis of deoxyribonucleotides from the corresponding ribonucleotides.</text>
</comment>
<sequence length="1195" mass="127741">MADSATTDGLTGAGGPAGAEGSAGGKGLTGPAGLGLPPISRQIWDMKYRLKGPAGTPADATVADTWARVARALAAPERDPAAWEGRFRSALEGFRFLPAGRILAGAGTQRTVTLFNCFVMGTVPDDMGGIFAHLREAALTLQQGGGIGYDFSTLRPKGAPVAGVGADASGPVSFMDVWDSMCRTIMSAGSRRGAMMATLRCDHPDIELFIDAKREPGRLRNFNLSVLATDAFMAAVREDRPWPLRFEGRVFRTVPARALWDRIMRATYDYAEPGVIFIDRINEQNNLAYCETISATNPCVTAETWVGTAEGPRQVRELVGRPFTALLHGRPWPSAPEGFFPTGVRPVLRLRTREGLELRATADHPVRRVVARADGGADGGAAEEWTALGALKPGDRVRLGEAAAEPGWPPPPGSTAEGEAAGYLLGLLVGDGTLKRDKAVLSVWLPAAEKDAPTGVRGVMAAAEAAARSLPHRADFRGWAAVAGRREYRLATAALRNLAARFGLAPGAKAVTPEIERASSLFQAAFLRGLFDADGSVQGSQAKGVSIRLAQSDLERLRAVQRMLLRLGIVSTLAADRRARSLRLLPDGRGGRRPYACAADHELIIARDNVSRFAARIGFADTDKAGRLRAALSAYRRRPNREDWTAEVAELVPDGEAEVFDVRIPGANAFEANGLVVHNCGEQPLPPYGACLLGSVNLAALVRDPFTPAARLDREALERVVPLAVRMMDNVVDVSRFPLEAQAAEARAKRRIGLGVTGLADALILCGVRYGSEAAVRLTEEWLRAIQVTAYRTSAALAAEKGAFPLFDRAAYLERPMIRALPPDVREAIAAHGVRNALVTSIAPTGTISLFAGNVSSGIEPVFAYEYQRAVLMPDGSRRTEAVQDLAYRLYRQRMGPDAPLTDAFVDAQSLEPAAHLVMQAAAQRHVDSAISKTINCPADLPFEAFKDVYRQAYELGCKGCTTYRPNAVTGSVLSVPAAGGAAGGTAPASPPAPAEPARAEPPRGEGAVVYMTRPLDRPEALPGHTYKVKWPDSDHALYITVNDIVQDGRRRPFEVFINSKNMEHYAWTVALTRMISAVFRRGGDVSFVVEELKAVFDPRGGQWVEGRYVPSLLAAIGQVIERHMLETGFLPRPGTAADSAARTPAATAGGPTASDPATDPGAARLGQCPRCAQATLLRQEGCDLCTNCGYSRCG</sequence>
<dbReference type="Pfam" id="PF02867">
    <property type="entry name" value="Ribonuc_red_lgC"/>
    <property type="match status" value="1"/>
</dbReference>
<feature type="compositionally biased region" description="Low complexity" evidence="14">
    <location>
        <begin position="1"/>
        <end position="10"/>
    </location>
</feature>
<dbReference type="InterPro" id="IPR004860">
    <property type="entry name" value="LAGLIDADG_dom"/>
</dbReference>
<evidence type="ECO:0000256" key="11">
    <source>
        <dbReference type="ARBA" id="ARBA00025437"/>
    </source>
</evidence>
<comment type="similarity">
    <text evidence="2">Belongs to the ribonucleoside diphosphate reductase class-2 family.</text>
</comment>
<keyword evidence="4" id="KW-0237">DNA synthesis</keyword>
<dbReference type="SMART" id="SM00306">
    <property type="entry name" value="HintN"/>
    <property type="match status" value="1"/>
</dbReference>
<gene>
    <name evidence="16" type="ORF">ACFQPS_07460</name>
</gene>
<dbReference type="Pfam" id="PF14528">
    <property type="entry name" value="LAGLIDADG_3"/>
    <property type="match status" value="1"/>
</dbReference>
<dbReference type="EMBL" id="JBHTCM010000009">
    <property type="protein sequence ID" value="MFC7332997.1"/>
    <property type="molecule type" value="Genomic_DNA"/>
</dbReference>
<feature type="domain" description="DOD-type homing endonuclease" evidence="15">
    <location>
        <begin position="424"/>
        <end position="569"/>
    </location>
</feature>
<evidence type="ECO:0000256" key="10">
    <source>
        <dbReference type="ARBA" id="ARBA00023285"/>
    </source>
</evidence>
<evidence type="ECO:0000256" key="5">
    <source>
        <dbReference type="ARBA" id="ARBA00022741"/>
    </source>
</evidence>
<reference evidence="17" key="1">
    <citation type="journal article" date="2019" name="Int. J. Syst. Evol. Microbiol.">
        <title>The Global Catalogue of Microorganisms (GCM) 10K type strain sequencing project: providing services to taxonomists for standard genome sequencing and annotation.</title>
        <authorList>
            <consortium name="The Broad Institute Genomics Platform"/>
            <consortium name="The Broad Institute Genome Sequencing Center for Infectious Disease"/>
            <person name="Wu L."/>
            <person name="Ma J."/>
        </authorList>
    </citation>
    <scope>NUCLEOTIDE SEQUENCE [LARGE SCALE GENOMIC DNA]</scope>
    <source>
        <strain evidence="17">CGMCC 1.16275</strain>
    </source>
</reference>
<dbReference type="InterPro" id="IPR030934">
    <property type="entry name" value="Intein_C"/>
</dbReference>
<evidence type="ECO:0000256" key="6">
    <source>
        <dbReference type="ARBA" id="ARBA00022813"/>
    </source>
</evidence>
<evidence type="ECO:0000313" key="17">
    <source>
        <dbReference type="Proteomes" id="UP001596456"/>
    </source>
</evidence>
<evidence type="ECO:0000256" key="13">
    <source>
        <dbReference type="RuleBase" id="RU003410"/>
    </source>
</evidence>
<feature type="region of interest" description="Disordered" evidence="14">
    <location>
        <begin position="980"/>
        <end position="1003"/>
    </location>
</feature>
<organism evidence="16 17">
    <name type="scientific">Rhodocista pekingensis</name>
    <dbReference type="NCBI Taxonomy" id="201185"/>
    <lineage>
        <taxon>Bacteria</taxon>
        <taxon>Pseudomonadati</taxon>
        <taxon>Pseudomonadota</taxon>
        <taxon>Alphaproteobacteria</taxon>
        <taxon>Rhodospirillales</taxon>
        <taxon>Azospirillaceae</taxon>
        <taxon>Rhodocista</taxon>
    </lineage>
</organism>
<dbReference type="PANTHER" id="PTHR43371">
    <property type="entry name" value="VITAMIN B12-DEPENDENT RIBONUCLEOTIDE REDUCTASE"/>
    <property type="match status" value="1"/>
</dbReference>
<dbReference type="InterPro" id="IPR013509">
    <property type="entry name" value="RNR_lsu_N"/>
</dbReference>
<dbReference type="Gene3D" id="3.20.70.20">
    <property type="match status" value="2"/>
</dbReference>
<dbReference type="Pfam" id="PF12637">
    <property type="entry name" value="TSCPD"/>
    <property type="match status" value="1"/>
</dbReference>
<dbReference type="CDD" id="cd00081">
    <property type="entry name" value="Hint"/>
    <property type="match status" value="1"/>
</dbReference>
<dbReference type="RefSeq" id="WP_377357800.1">
    <property type="nucleotide sequence ID" value="NZ_JBHTCM010000009.1"/>
</dbReference>
<evidence type="ECO:0000256" key="4">
    <source>
        <dbReference type="ARBA" id="ARBA00022634"/>
    </source>
</evidence>
<evidence type="ECO:0000256" key="7">
    <source>
        <dbReference type="ARBA" id="ARBA00023000"/>
    </source>
</evidence>
<comment type="catalytic activity">
    <reaction evidence="12 13">
        <text>a 2'-deoxyribonucleoside 5'-diphosphate + [thioredoxin]-disulfide + H2O = a ribonucleoside 5'-diphosphate + [thioredoxin]-dithiol</text>
        <dbReference type="Rhea" id="RHEA:23252"/>
        <dbReference type="Rhea" id="RHEA-COMP:10698"/>
        <dbReference type="Rhea" id="RHEA-COMP:10700"/>
        <dbReference type="ChEBI" id="CHEBI:15377"/>
        <dbReference type="ChEBI" id="CHEBI:29950"/>
        <dbReference type="ChEBI" id="CHEBI:50058"/>
        <dbReference type="ChEBI" id="CHEBI:57930"/>
        <dbReference type="ChEBI" id="CHEBI:73316"/>
        <dbReference type="EC" id="1.17.4.1"/>
    </reaction>
</comment>
<keyword evidence="17" id="KW-1185">Reference proteome</keyword>
<dbReference type="InterPro" id="IPR006142">
    <property type="entry name" value="INTEIN"/>
</dbReference>
<keyword evidence="9 13" id="KW-0215">Deoxyribonucleotide synthesis</keyword>
<evidence type="ECO:0000256" key="1">
    <source>
        <dbReference type="ARBA" id="ARBA00001922"/>
    </source>
</evidence>
<feature type="region of interest" description="Disordered" evidence="14">
    <location>
        <begin position="1"/>
        <end position="31"/>
    </location>
</feature>
<keyword evidence="16" id="KW-0255">Endonuclease</keyword>
<evidence type="ECO:0000256" key="2">
    <source>
        <dbReference type="ARBA" id="ARBA00007405"/>
    </source>
</evidence>
<name>A0ABW2KSY8_9PROT</name>
<dbReference type="SUPFAM" id="SSF51998">
    <property type="entry name" value="PFL-like glycyl radical enzymes"/>
    <property type="match status" value="1"/>
</dbReference>
<dbReference type="InterPro" id="IPR006141">
    <property type="entry name" value="Intein_N"/>
</dbReference>
<keyword evidence="16" id="KW-0540">Nuclease</keyword>
<accession>A0ABW2KSY8</accession>
<evidence type="ECO:0000256" key="12">
    <source>
        <dbReference type="ARBA" id="ARBA00047754"/>
    </source>
</evidence>
<dbReference type="InterPro" id="IPR024434">
    <property type="entry name" value="TSCPD_dom"/>
</dbReference>
<dbReference type="Proteomes" id="UP001596456">
    <property type="component" value="Unassembled WGS sequence"/>
</dbReference>
<dbReference type="InterPro" id="IPR000788">
    <property type="entry name" value="RNR_lg_C"/>
</dbReference>
<dbReference type="PRINTS" id="PR00379">
    <property type="entry name" value="INTEIN"/>
</dbReference>
<keyword evidence="7" id="KW-0651">Protein splicing</keyword>
<proteinExistence type="inferred from homology"/>
<dbReference type="SUPFAM" id="SSF51294">
    <property type="entry name" value="Hedgehog/intein (Hint) domain"/>
    <property type="match status" value="1"/>
</dbReference>
<evidence type="ECO:0000313" key="16">
    <source>
        <dbReference type="EMBL" id="MFC7332997.1"/>
    </source>
</evidence>
<dbReference type="Pfam" id="PF00317">
    <property type="entry name" value="Ribonuc_red_lgN"/>
    <property type="match status" value="1"/>
</dbReference>
<keyword evidence="16" id="KW-0378">Hydrolase</keyword>
<dbReference type="PROSITE" id="PS50818">
    <property type="entry name" value="INTEIN_C_TER"/>
    <property type="match status" value="1"/>
</dbReference>
<dbReference type="PROSITE" id="PS50819">
    <property type="entry name" value="INTEIN_ENDONUCLEASE"/>
    <property type="match status" value="1"/>
</dbReference>
<comment type="similarity">
    <text evidence="13">Belongs to the ribonucleoside diphosphate reductase large chain family.</text>
</comment>
<feature type="region of interest" description="Disordered" evidence="14">
    <location>
        <begin position="1134"/>
        <end position="1161"/>
    </location>
</feature>
<keyword evidence="6" id="KW-0068">Autocatalytic cleavage</keyword>
<keyword evidence="8 13" id="KW-0560">Oxidoreductase</keyword>
<keyword evidence="3" id="KW-0846">Cobalamin</keyword>
<dbReference type="Gene3D" id="3.10.28.10">
    <property type="entry name" value="Homing endonucleases"/>
    <property type="match status" value="1"/>
</dbReference>
<comment type="function">
    <text evidence="11">Catalyzes the reduction of ribonucleotides to deoxyribonucleotides. May function to provide a pool of deoxyribonucleotide precursors for DNA repair during oxygen limitation and/or for immediate growth after restoration of oxygen.</text>
</comment>
<feature type="compositionally biased region" description="Low complexity" evidence="14">
    <location>
        <begin position="1135"/>
        <end position="1159"/>
    </location>
</feature>
<dbReference type="EC" id="1.17.4.1" evidence="13"/>
<keyword evidence="5" id="KW-0547">Nucleotide-binding</keyword>
<comment type="cofactor">
    <cofactor evidence="1">
        <name>adenosylcob(III)alamin</name>
        <dbReference type="ChEBI" id="CHEBI:18408"/>
    </cofactor>
</comment>
<dbReference type="Gene3D" id="2.170.16.10">
    <property type="entry name" value="Hedgehog/Intein (Hint) domain"/>
    <property type="match status" value="1"/>
</dbReference>
<dbReference type="InterPro" id="IPR004042">
    <property type="entry name" value="Intein_endonuc_central"/>
</dbReference>
<evidence type="ECO:0000256" key="14">
    <source>
        <dbReference type="SAM" id="MobiDB-lite"/>
    </source>
</evidence>
<feature type="compositionally biased region" description="Gly residues" evidence="14">
    <location>
        <begin position="11"/>
        <end position="31"/>
    </location>
</feature>
<evidence type="ECO:0000256" key="3">
    <source>
        <dbReference type="ARBA" id="ARBA00022628"/>
    </source>
</evidence>
<evidence type="ECO:0000256" key="9">
    <source>
        <dbReference type="ARBA" id="ARBA00023116"/>
    </source>
</evidence>
<keyword evidence="10" id="KW-0170">Cobalt</keyword>
<dbReference type="PANTHER" id="PTHR43371:SF1">
    <property type="entry name" value="RIBONUCLEOSIDE-DIPHOSPHATE REDUCTASE"/>
    <property type="match status" value="1"/>
</dbReference>
<dbReference type="InterPro" id="IPR050862">
    <property type="entry name" value="RdRp_reductase_class-2"/>
</dbReference>
<evidence type="ECO:0000256" key="8">
    <source>
        <dbReference type="ARBA" id="ARBA00023002"/>
    </source>
</evidence>
<dbReference type="InterPro" id="IPR003587">
    <property type="entry name" value="Hint_dom_N"/>
</dbReference>
<comment type="caution">
    <text evidence="16">The sequence shown here is derived from an EMBL/GenBank/DDBJ whole genome shotgun (WGS) entry which is preliminary data.</text>
</comment>
<dbReference type="InterPro" id="IPR027434">
    <property type="entry name" value="Homing_endonucl"/>
</dbReference>
<dbReference type="InterPro" id="IPR036844">
    <property type="entry name" value="Hint_dom_sf"/>
</dbReference>
<dbReference type="PROSITE" id="PS50817">
    <property type="entry name" value="INTEIN_N_TER"/>
    <property type="match status" value="1"/>
</dbReference>
<dbReference type="GO" id="GO:0004519">
    <property type="term" value="F:endonuclease activity"/>
    <property type="evidence" value="ECO:0007669"/>
    <property type="project" value="UniProtKB-KW"/>
</dbReference>
<evidence type="ECO:0000259" key="15">
    <source>
        <dbReference type="PROSITE" id="PS50819"/>
    </source>
</evidence>
<dbReference type="SUPFAM" id="SSF55608">
    <property type="entry name" value="Homing endonucleases"/>
    <property type="match status" value="1"/>
</dbReference>